<keyword evidence="4" id="KW-1185">Reference proteome</keyword>
<comment type="caution">
    <text evidence="3">The sequence shown here is derived from an EMBL/GenBank/DDBJ whole genome shotgun (WGS) entry which is preliminary data.</text>
</comment>
<keyword evidence="2" id="KW-1133">Transmembrane helix</keyword>
<feature type="region of interest" description="Disordered" evidence="1">
    <location>
        <begin position="170"/>
        <end position="198"/>
    </location>
</feature>
<evidence type="ECO:0000256" key="1">
    <source>
        <dbReference type="SAM" id="MobiDB-lite"/>
    </source>
</evidence>
<gene>
    <name evidence="3" type="ORF">FNZ23_14510</name>
</gene>
<feature type="transmembrane region" description="Helical" evidence="2">
    <location>
        <begin position="292"/>
        <end position="310"/>
    </location>
</feature>
<keyword evidence="2" id="KW-0812">Transmembrane</keyword>
<feature type="transmembrane region" description="Helical" evidence="2">
    <location>
        <begin position="93"/>
        <end position="117"/>
    </location>
</feature>
<feature type="transmembrane region" description="Helical" evidence="2">
    <location>
        <begin position="366"/>
        <end position="391"/>
    </location>
</feature>
<feature type="transmembrane region" description="Helical" evidence="2">
    <location>
        <begin position="322"/>
        <end position="345"/>
    </location>
</feature>
<accession>A0A553ZFK2</accession>
<dbReference type="AlphaFoldDB" id="A0A553ZFK2"/>
<evidence type="ECO:0000313" key="4">
    <source>
        <dbReference type="Proteomes" id="UP000320888"/>
    </source>
</evidence>
<evidence type="ECO:0000256" key="2">
    <source>
        <dbReference type="SAM" id="Phobius"/>
    </source>
</evidence>
<evidence type="ECO:0000313" key="3">
    <source>
        <dbReference type="EMBL" id="TSB40199.1"/>
    </source>
</evidence>
<sequence>MLALRLARGTRPLVLVRRAAVAAAAGGTGFLLLATLGHATAHPTDSGQAAVRLLWCLAPLAATAQLAVAVARTDPAARLQRGMAAAGLGPFRLTLLAAVSTALSGVLGAVAALLVFLRLRGGLGAAPWPKLATELLGAGHPLPVAGTVLLLSLVPLVLAGATALALRPREVAPAPPPTPAPTEAGDGADGAPRTAPAAPSGLPWGIALTAVGLTVETYAGRGTAVGSGLLPLPGRLVGSPPGVLAGWALSAVGLVLAGPGLVHLCGRLLCAGRPGALRLLAGRVLQEEARRIGRPVGVLCAVVSGGYAAVKVFRAAPLETFGPLTAVGAAVVLGCVLASALAAGLESRAARAEATAALRRLGAPAALLRRAATLRAATLLLVLAPLTWGVAELATVPLVR</sequence>
<proteinExistence type="predicted"/>
<dbReference type="EMBL" id="VKLS01000153">
    <property type="protein sequence ID" value="TSB40199.1"/>
    <property type="molecule type" value="Genomic_DNA"/>
</dbReference>
<keyword evidence="2" id="KW-0472">Membrane</keyword>
<feature type="transmembrane region" description="Helical" evidence="2">
    <location>
        <begin position="144"/>
        <end position="166"/>
    </location>
</feature>
<feature type="transmembrane region" description="Helical" evidence="2">
    <location>
        <begin position="49"/>
        <end position="72"/>
    </location>
</feature>
<reference evidence="3 4" key="1">
    <citation type="submission" date="2019-07" db="EMBL/GenBank/DDBJ databases">
        <title>Draft genome for Streptomyces benahoarensis MZ03-48.</title>
        <authorList>
            <person name="Gonzalez-Pimentel J.L."/>
        </authorList>
    </citation>
    <scope>NUCLEOTIDE SEQUENCE [LARGE SCALE GENOMIC DNA]</scope>
    <source>
        <strain evidence="3 4">MZ03-48</strain>
    </source>
</reference>
<dbReference type="OrthoDB" id="4216285at2"/>
<dbReference type="RefSeq" id="WP_143942885.1">
    <property type="nucleotide sequence ID" value="NZ_VKLS01000153.1"/>
</dbReference>
<organism evidence="3 4">
    <name type="scientific">Streptomyces benahoarensis</name>
    <dbReference type="NCBI Taxonomy" id="2595054"/>
    <lineage>
        <taxon>Bacteria</taxon>
        <taxon>Bacillati</taxon>
        <taxon>Actinomycetota</taxon>
        <taxon>Actinomycetes</taxon>
        <taxon>Kitasatosporales</taxon>
        <taxon>Streptomycetaceae</taxon>
        <taxon>Streptomyces</taxon>
    </lineage>
</organism>
<dbReference type="Proteomes" id="UP000320888">
    <property type="component" value="Unassembled WGS sequence"/>
</dbReference>
<protein>
    <submittedName>
        <fullName evidence="3">Uncharacterized protein</fullName>
    </submittedName>
</protein>
<name>A0A553ZFK2_9ACTN</name>